<organism evidence="2 3">
    <name type="scientific">Teratosphaeria nubilosa</name>
    <dbReference type="NCBI Taxonomy" id="161662"/>
    <lineage>
        <taxon>Eukaryota</taxon>
        <taxon>Fungi</taxon>
        <taxon>Dikarya</taxon>
        <taxon>Ascomycota</taxon>
        <taxon>Pezizomycotina</taxon>
        <taxon>Dothideomycetes</taxon>
        <taxon>Dothideomycetidae</taxon>
        <taxon>Mycosphaerellales</taxon>
        <taxon>Teratosphaeriaceae</taxon>
        <taxon>Teratosphaeria</taxon>
    </lineage>
</organism>
<sequence length="163" mass="17833">MVLRGKASNMLQRDGGLDAGAQQQQQQVGQSYGYGNNAQGFDIAQESQRRRNAIQPMLHICRRDLARCTFVSGNAEDYVVHMHQVHGEPVSRACYCRICSAARVSTRRRSSSSPQLVPPHPMRTSTGLLSIPSGLHRSLGSSSNPTTTTWPHHQLPPQATSTG</sequence>
<keyword evidence="3" id="KW-1185">Reference proteome</keyword>
<dbReference type="EMBL" id="ML995812">
    <property type="protein sequence ID" value="KAF2773136.1"/>
    <property type="molecule type" value="Genomic_DNA"/>
</dbReference>
<accession>A0A6G1LJV2</accession>
<gene>
    <name evidence="2" type="ORF">EJ03DRAFT_154816</name>
</gene>
<evidence type="ECO:0000256" key="1">
    <source>
        <dbReference type="SAM" id="MobiDB-lite"/>
    </source>
</evidence>
<proteinExistence type="predicted"/>
<dbReference type="AlphaFoldDB" id="A0A6G1LJV2"/>
<protein>
    <submittedName>
        <fullName evidence="2">Uncharacterized protein</fullName>
    </submittedName>
</protein>
<dbReference type="Proteomes" id="UP000799436">
    <property type="component" value="Unassembled WGS sequence"/>
</dbReference>
<evidence type="ECO:0000313" key="2">
    <source>
        <dbReference type="EMBL" id="KAF2773136.1"/>
    </source>
</evidence>
<dbReference type="OrthoDB" id="10669254at2759"/>
<name>A0A6G1LJV2_9PEZI</name>
<feature type="region of interest" description="Disordered" evidence="1">
    <location>
        <begin position="107"/>
        <end position="163"/>
    </location>
</feature>
<reference evidence="2" key="1">
    <citation type="journal article" date="2020" name="Stud. Mycol.">
        <title>101 Dothideomycetes genomes: a test case for predicting lifestyles and emergence of pathogens.</title>
        <authorList>
            <person name="Haridas S."/>
            <person name="Albert R."/>
            <person name="Binder M."/>
            <person name="Bloem J."/>
            <person name="Labutti K."/>
            <person name="Salamov A."/>
            <person name="Andreopoulos B."/>
            <person name="Baker S."/>
            <person name="Barry K."/>
            <person name="Bills G."/>
            <person name="Bluhm B."/>
            <person name="Cannon C."/>
            <person name="Castanera R."/>
            <person name="Culley D."/>
            <person name="Daum C."/>
            <person name="Ezra D."/>
            <person name="Gonzalez J."/>
            <person name="Henrissat B."/>
            <person name="Kuo A."/>
            <person name="Liang C."/>
            <person name="Lipzen A."/>
            <person name="Lutzoni F."/>
            <person name="Magnuson J."/>
            <person name="Mondo S."/>
            <person name="Nolan M."/>
            <person name="Ohm R."/>
            <person name="Pangilinan J."/>
            <person name="Park H.-J."/>
            <person name="Ramirez L."/>
            <person name="Alfaro M."/>
            <person name="Sun H."/>
            <person name="Tritt A."/>
            <person name="Yoshinaga Y."/>
            <person name="Zwiers L.-H."/>
            <person name="Turgeon B."/>
            <person name="Goodwin S."/>
            <person name="Spatafora J."/>
            <person name="Crous P."/>
            <person name="Grigoriev I."/>
        </authorList>
    </citation>
    <scope>NUCLEOTIDE SEQUENCE</scope>
    <source>
        <strain evidence="2">CBS 116005</strain>
    </source>
</reference>
<evidence type="ECO:0000313" key="3">
    <source>
        <dbReference type="Proteomes" id="UP000799436"/>
    </source>
</evidence>
<feature type="compositionally biased region" description="Polar residues" evidence="1">
    <location>
        <begin position="139"/>
        <end position="163"/>
    </location>
</feature>